<keyword evidence="3" id="KW-1185">Reference proteome</keyword>
<organism evidence="2 3">
    <name type="scientific">Crystallibacter crystallopoietes</name>
    <dbReference type="NCBI Taxonomy" id="37928"/>
    <lineage>
        <taxon>Bacteria</taxon>
        <taxon>Bacillati</taxon>
        <taxon>Actinomycetota</taxon>
        <taxon>Actinomycetes</taxon>
        <taxon>Micrococcales</taxon>
        <taxon>Micrococcaceae</taxon>
        <taxon>Crystallibacter</taxon>
    </lineage>
</organism>
<feature type="region of interest" description="Disordered" evidence="1">
    <location>
        <begin position="46"/>
        <end position="76"/>
    </location>
</feature>
<accession>A0A1H1FZ09</accession>
<evidence type="ECO:0000256" key="1">
    <source>
        <dbReference type="SAM" id="MobiDB-lite"/>
    </source>
</evidence>
<dbReference type="STRING" id="37928.SAMN04489742_3728"/>
<evidence type="ECO:0000313" key="2">
    <source>
        <dbReference type="EMBL" id="SDR06019.1"/>
    </source>
</evidence>
<proteinExistence type="predicted"/>
<dbReference type="EMBL" id="FNKH01000002">
    <property type="protein sequence ID" value="SDR06019.1"/>
    <property type="molecule type" value="Genomic_DNA"/>
</dbReference>
<gene>
    <name evidence="2" type="ORF">SAMN04489742_3728</name>
</gene>
<feature type="region of interest" description="Disordered" evidence="1">
    <location>
        <begin position="1"/>
        <end position="33"/>
    </location>
</feature>
<name>A0A1H1FZ09_9MICC</name>
<evidence type="ECO:0000313" key="3">
    <source>
        <dbReference type="Proteomes" id="UP000181917"/>
    </source>
</evidence>
<dbReference type="Proteomes" id="UP000181917">
    <property type="component" value="Unassembled WGS sequence"/>
</dbReference>
<dbReference type="AlphaFoldDB" id="A0A1H1FZ09"/>
<reference evidence="2 3" key="1">
    <citation type="submission" date="2016-10" db="EMBL/GenBank/DDBJ databases">
        <authorList>
            <person name="de Groot N.N."/>
        </authorList>
    </citation>
    <scope>NUCLEOTIDE SEQUENCE [LARGE SCALE GENOMIC DNA]</scope>
    <source>
        <strain evidence="2 3">DSM 20117</strain>
    </source>
</reference>
<protein>
    <submittedName>
        <fullName evidence="2">Uncharacterized protein</fullName>
    </submittedName>
</protein>
<sequence length="76" mass="8187">MSVPVADTAPPSSPDVSEMNGAGMARMHELMMDENPGMARMHEQMMDENPGMARMHEQMMDETGPAGPPAGRTEGK</sequence>